<dbReference type="InterPro" id="IPR036737">
    <property type="entry name" value="OmpA-like_sf"/>
</dbReference>
<dbReference type="InterPro" id="IPR006665">
    <property type="entry name" value="OmpA-like"/>
</dbReference>
<keyword evidence="3" id="KW-1003">Cell membrane</keyword>
<reference evidence="9 10" key="1">
    <citation type="journal article" date="2007" name="Int. J. Syst. Evol. Microbiol.">
        <title>Oceanobacillus profundus sp. nov., isolated from a deep-sea sediment core.</title>
        <authorList>
            <person name="Kim Y.G."/>
            <person name="Choi D.H."/>
            <person name="Hyun S."/>
            <person name="Cho B.C."/>
        </authorList>
    </citation>
    <scope>NUCLEOTIDE SEQUENCE [LARGE SCALE GENOMIC DNA]</scope>
    <source>
        <strain evidence="9 10">DSM 18246</strain>
    </source>
</reference>
<comment type="similarity">
    <text evidence="2">Belongs to the MotB family.</text>
</comment>
<dbReference type="GO" id="GO:0005886">
    <property type="term" value="C:plasma membrane"/>
    <property type="evidence" value="ECO:0007669"/>
    <property type="project" value="UniProtKB-SubCell"/>
</dbReference>
<evidence type="ECO:0000256" key="1">
    <source>
        <dbReference type="ARBA" id="ARBA00004162"/>
    </source>
</evidence>
<gene>
    <name evidence="9" type="primary">motB</name>
    <name evidence="9" type="ORF">D1B32_22215</name>
</gene>
<dbReference type="PANTHER" id="PTHR30329">
    <property type="entry name" value="STATOR ELEMENT OF FLAGELLAR MOTOR COMPLEX"/>
    <property type="match status" value="1"/>
</dbReference>
<evidence type="ECO:0000256" key="3">
    <source>
        <dbReference type="ARBA" id="ARBA00022475"/>
    </source>
</evidence>
<dbReference type="AlphaFoldDB" id="A0A417Y9L2"/>
<feature type="domain" description="OmpA-like" evidence="8">
    <location>
        <begin position="132"/>
        <end position="254"/>
    </location>
</feature>
<evidence type="ECO:0000256" key="5">
    <source>
        <dbReference type="ARBA" id="ARBA00022989"/>
    </source>
</evidence>
<sequence length="260" mass="29250">MSRRKKKKQSHIDESWLLPYSDLLTLLVALFIVLFAMSDINVQKYEQLSGVFRDQFSGGGSGILENHEIPVKTPVDSGELEKDNQEDSEEEMDETISDGEGELLHLEELNSTIQNYIYENNLADAFGTELTEEGLLVTIVNDVFFDSGSAEVKQEGISIAQEVSNLLYTEPPHQIVISGHADDVPIGDSPFESNWELSVTRALNFMRLVLENESLDPTLFSAKGFGEYKPIVPNTSKENRAKNRRVEVLILPNYEIHVED</sequence>
<dbReference type="RefSeq" id="WP_118890436.1">
    <property type="nucleotide sequence ID" value="NZ_JAUOPF010000021.1"/>
</dbReference>
<comment type="caution">
    <text evidence="9">The sequence shown here is derived from an EMBL/GenBank/DDBJ whole genome shotgun (WGS) entry which is preliminary data.</text>
</comment>
<keyword evidence="5" id="KW-1133">Transmembrane helix</keyword>
<dbReference type="CDD" id="cd07185">
    <property type="entry name" value="OmpA_C-like"/>
    <property type="match status" value="1"/>
</dbReference>
<evidence type="ECO:0000256" key="2">
    <source>
        <dbReference type="ARBA" id="ARBA00008914"/>
    </source>
</evidence>
<dbReference type="Pfam" id="PF00691">
    <property type="entry name" value="OmpA"/>
    <property type="match status" value="1"/>
</dbReference>
<evidence type="ECO:0000256" key="7">
    <source>
        <dbReference type="PROSITE-ProRule" id="PRU00473"/>
    </source>
</evidence>
<name>A0A417Y9L2_9BACI</name>
<dbReference type="InterPro" id="IPR025713">
    <property type="entry name" value="MotB-like_N_dom"/>
</dbReference>
<evidence type="ECO:0000256" key="6">
    <source>
        <dbReference type="ARBA" id="ARBA00023136"/>
    </source>
</evidence>
<dbReference type="EMBL" id="QWEH01000027">
    <property type="protein sequence ID" value="RHW29382.1"/>
    <property type="molecule type" value="Genomic_DNA"/>
</dbReference>
<dbReference type="Proteomes" id="UP000285456">
    <property type="component" value="Unassembled WGS sequence"/>
</dbReference>
<keyword evidence="9" id="KW-0282">Flagellum</keyword>
<dbReference type="Gene3D" id="3.30.1330.60">
    <property type="entry name" value="OmpA-like domain"/>
    <property type="match status" value="1"/>
</dbReference>
<evidence type="ECO:0000313" key="9">
    <source>
        <dbReference type="EMBL" id="RHW29382.1"/>
    </source>
</evidence>
<keyword evidence="6 7" id="KW-0472">Membrane</keyword>
<keyword evidence="9" id="KW-0966">Cell projection</keyword>
<organism evidence="9 10">
    <name type="scientific">Oceanobacillus profundus</name>
    <dbReference type="NCBI Taxonomy" id="372463"/>
    <lineage>
        <taxon>Bacteria</taxon>
        <taxon>Bacillati</taxon>
        <taxon>Bacillota</taxon>
        <taxon>Bacilli</taxon>
        <taxon>Bacillales</taxon>
        <taxon>Bacillaceae</taxon>
        <taxon>Oceanobacillus</taxon>
    </lineage>
</organism>
<keyword evidence="10" id="KW-1185">Reference proteome</keyword>
<dbReference type="OrthoDB" id="9815217at2"/>
<dbReference type="SUPFAM" id="SSF103088">
    <property type="entry name" value="OmpA-like"/>
    <property type="match status" value="1"/>
</dbReference>
<keyword evidence="9" id="KW-0969">Cilium</keyword>
<proteinExistence type="inferred from homology"/>
<dbReference type="Pfam" id="PF13677">
    <property type="entry name" value="MotB_plug"/>
    <property type="match status" value="1"/>
</dbReference>
<accession>A0A417Y9L2</accession>
<evidence type="ECO:0000313" key="10">
    <source>
        <dbReference type="Proteomes" id="UP000285456"/>
    </source>
</evidence>
<protein>
    <submittedName>
        <fullName evidence="9">Flagellar motor protein MotB</fullName>
    </submittedName>
</protein>
<comment type="subcellular location">
    <subcellularLocation>
        <location evidence="1">Cell membrane</location>
        <topology evidence="1">Single-pass membrane protein</topology>
    </subcellularLocation>
</comment>
<dbReference type="InterPro" id="IPR050330">
    <property type="entry name" value="Bact_OuterMem_StrucFunc"/>
</dbReference>
<dbReference type="NCBIfam" id="NF005831">
    <property type="entry name" value="PRK07734.1"/>
    <property type="match status" value="1"/>
</dbReference>
<dbReference type="PANTHER" id="PTHR30329:SF21">
    <property type="entry name" value="LIPOPROTEIN YIAD-RELATED"/>
    <property type="match status" value="1"/>
</dbReference>
<evidence type="ECO:0000256" key="4">
    <source>
        <dbReference type="ARBA" id="ARBA00022692"/>
    </source>
</evidence>
<dbReference type="PROSITE" id="PS51123">
    <property type="entry name" value="OMPA_2"/>
    <property type="match status" value="1"/>
</dbReference>
<keyword evidence="4" id="KW-0812">Transmembrane</keyword>
<evidence type="ECO:0000259" key="8">
    <source>
        <dbReference type="PROSITE" id="PS51123"/>
    </source>
</evidence>